<organism evidence="5 8">
    <name type="scientific">Micromonospora terminaliae</name>
    <dbReference type="NCBI Taxonomy" id="1914461"/>
    <lineage>
        <taxon>Bacteria</taxon>
        <taxon>Bacillati</taxon>
        <taxon>Actinomycetota</taxon>
        <taxon>Actinomycetes</taxon>
        <taxon>Micromonosporales</taxon>
        <taxon>Micromonosporaceae</taxon>
        <taxon>Micromonospora</taxon>
    </lineage>
</organism>
<name>A0AAJ2ZL49_9ACTN</name>
<evidence type="ECO:0000256" key="3">
    <source>
        <dbReference type="SAM" id="MobiDB-lite"/>
    </source>
</evidence>
<dbReference type="AlphaFoldDB" id="A0AAJ2ZL49"/>
<keyword evidence="1" id="KW-0547">Nucleotide-binding</keyword>
<evidence type="ECO:0000313" key="5">
    <source>
        <dbReference type="EMBL" id="NES30824.1"/>
    </source>
</evidence>
<dbReference type="GO" id="GO:0005524">
    <property type="term" value="F:ATP binding"/>
    <property type="evidence" value="ECO:0007669"/>
    <property type="project" value="UniProtKB-KW"/>
</dbReference>
<evidence type="ECO:0000259" key="4">
    <source>
        <dbReference type="SMART" id="SM00382"/>
    </source>
</evidence>
<evidence type="ECO:0000256" key="2">
    <source>
        <dbReference type="ARBA" id="ARBA00022840"/>
    </source>
</evidence>
<accession>A0AAJ2ZL49</accession>
<gene>
    <name evidence="5" type="ORF">G3561_25130</name>
    <name evidence="6" type="ORF">GCE86_31180</name>
</gene>
<sequence length="1179" mass="125446">MEPRFGEAIIGREHPAALLRAEIDRVTTSHGGLVLVTGEPGIGKTTLVSAAADEARRRGALVLGAACWDSDSAPGYWPWVQVLRRLGRWPEDWARAQEAAGPGLAALLGERTGADPAGAEPGDDGGRAEFALHDAVTTALVAVAQHRPVVVVLDDLHWADPASMRLLQFATQHTWFERLLLVGTYRDAEVESGEHRLRPLLAPLTAKATTITLTGLARDEVAALIRRTAGREPESDLVDEVHRRTGGNPFFVEQTARLWHTDGLTTTIAPGVREAVRRRLDQLPAPVVEALTVAAVLGRDFHRQVLAACVPGPVAQVDRLLDRAATARLVLARGGGRFAFAHDLVRETLYDGLTDAERRARHSTVVRAVERSAALAERLIPADLARHAWLAGGELDAARAVELLVAAARDAGGRLAVEESAQHFRRALEVAEEPAGRVKVMLELAQLLQHVGTQAEAERLLVDAAALARTLEEPAVLARVALTAHRQETPARRRTGSGELVREAYGRLIGAPEPGRETSALVTDLITATETLARRGRDDEALTFSLWARHDTTWGLGTAEDRAVITAEIREVARRTGDRETELWATSLRWVALLELGDPRYHDELTAFVSGCRQGEVARRRMAAAIDSGIIAGFRGDFAAAEAHFAEMDGYGEWEHSDHMFMGPHLRWCLLLLRGRLAEAQALLDGPEAAGHPQLELLRAITAAERGDAGTALRLTGGIEATGAAYPRPVSPLWLRLRAQAAAAGADPRRCAEVRAALEPHRGRWMAAFFGCDICGPVDLWLAAVDAAEQRWDDAVAGYEAARDAADRMGARPWSLLSRAGLVAALTARDRPGDAATAVRLRADAAAEARALGMTQVLYRLGEEPLTASVPDGFTARPADAGLSRAVSAPAGIGHPVGAPAAGLPATAGADYAVGAPAPTGAGQAGSVPTPATDLALAAPTTAGADHVDVVQATAGADQAEALLAPAGAARAAGSGVGSGGRAGESRPVEPEFRRDGAVWRLAYAGVVTHLPDAKGLHDLRLLLGRPGVDVPAVELLDPAAGPELVAARRLGGDPVLDDEAKARYRQHLRRLDDEIDRAAVRDDGARLAALDAERAALLDQLRAAAGLAGRSRRLGDQAERARKAVTARIRDTLRRIDERHPALGAHLRESVTTGSTCRYLPEEPVPWCLSEPGEAAGR</sequence>
<dbReference type="PANTHER" id="PTHR16305:SF35">
    <property type="entry name" value="TRANSCRIPTIONAL ACTIVATOR DOMAIN"/>
    <property type="match status" value="1"/>
</dbReference>
<dbReference type="SMART" id="SM00382">
    <property type="entry name" value="AAA"/>
    <property type="match status" value="1"/>
</dbReference>
<dbReference type="PANTHER" id="PTHR16305">
    <property type="entry name" value="TESTICULAR SOLUBLE ADENYLYL CYCLASE"/>
    <property type="match status" value="1"/>
</dbReference>
<evidence type="ECO:0000313" key="6">
    <source>
        <dbReference type="EMBL" id="QGL51112.1"/>
    </source>
</evidence>
<dbReference type="InterPro" id="IPR041664">
    <property type="entry name" value="AAA_16"/>
</dbReference>
<evidence type="ECO:0000256" key="1">
    <source>
        <dbReference type="ARBA" id="ARBA00022741"/>
    </source>
</evidence>
<dbReference type="EMBL" id="JAAHBZ010000013">
    <property type="protein sequence ID" value="NES30824.1"/>
    <property type="molecule type" value="Genomic_DNA"/>
</dbReference>
<dbReference type="GO" id="GO:0005737">
    <property type="term" value="C:cytoplasm"/>
    <property type="evidence" value="ECO:0007669"/>
    <property type="project" value="TreeGrafter"/>
</dbReference>
<dbReference type="RefSeq" id="WP_154230225.1">
    <property type="nucleotide sequence ID" value="NZ_CP045309.1"/>
</dbReference>
<feature type="region of interest" description="Disordered" evidence="3">
    <location>
        <begin position="971"/>
        <end position="991"/>
    </location>
</feature>
<keyword evidence="2" id="KW-0067">ATP-binding</keyword>
<proteinExistence type="predicted"/>
<evidence type="ECO:0000313" key="8">
    <source>
        <dbReference type="Proteomes" id="UP000477779"/>
    </source>
</evidence>
<keyword evidence="7" id="KW-1185">Reference proteome</keyword>
<reference evidence="6 7" key="1">
    <citation type="submission" date="2019-10" db="EMBL/GenBank/DDBJ databases">
        <title>Genome Sequence of Micromonospora terminaliae DSM 101760.</title>
        <authorList>
            <person name="Guo L."/>
        </authorList>
    </citation>
    <scope>NUCLEOTIDE SEQUENCE [LARGE SCALE GENOMIC DNA]</scope>
    <source>
        <strain evidence="6 7">DSM 101760</strain>
    </source>
</reference>
<reference evidence="5 8" key="2">
    <citation type="submission" date="2020-02" db="EMBL/GenBank/DDBJ databases">
        <title>WGS of Micromonospora spp. isolated from hot spring.</title>
        <authorList>
            <person name="Thawai C."/>
        </authorList>
    </citation>
    <scope>NUCLEOTIDE SEQUENCE [LARGE SCALE GENOMIC DNA]</scope>
    <source>
        <strain evidence="5 8">TMS7</strain>
    </source>
</reference>
<dbReference type="Pfam" id="PF13191">
    <property type="entry name" value="AAA_16"/>
    <property type="match status" value="1"/>
</dbReference>
<dbReference type="InterPro" id="IPR003593">
    <property type="entry name" value="AAA+_ATPase"/>
</dbReference>
<dbReference type="Gene3D" id="3.40.50.300">
    <property type="entry name" value="P-loop containing nucleotide triphosphate hydrolases"/>
    <property type="match status" value="1"/>
</dbReference>
<protein>
    <submittedName>
        <fullName evidence="5">AAA family ATPase</fullName>
    </submittedName>
</protein>
<dbReference type="GO" id="GO:0004016">
    <property type="term" value="F:adenylate cyclase activity"/>
    <property type="evidence" value="ECO:0007669"/>
    <property type="project" value="TreeGrafter"/>
</dbReference>
<dbReference type="InterPro" id="IPR027417">
    <property type="entry name" value="P-loop_NTPase"/>
</dbReference>
<dbReference type="Proteomes" id="UP000477779">
    <property type="component" value="Unassembled WGS sequence"/>
</dbReference>
<dbReference type="SUPFAM" id="SSF52540">
    <property type="entry name" value="P-loop containing nucleoside triphosphate hydrolases"/>
    <property type="match status" value="1"/>
</dbReference>
<dbReference type="Proteomes" id="UP000402241">
    <property type="component" value="Chromosome"/>
</dbReference>
<feature type="domain" description="AAA+ ATPase" evidence="4">
    <location>
        <begin position="30"/>
        <end position="335"/>
    </location>
</feature>
<dbReference type="EMBL" id="CP045309">
    <property type="protein sequence ID" value="QGL51112.1"/>
    <property type="molecule type" value="Genomic_DNA"/>
</dbReference>
<evidence type="ECO:0000313" key="7">
    <source>
        <dbReference type="Proteomes" id="UP000402241"/>
    </source>
</evidence>